<sequence length="65" mass="7336">MKTIEMKTVKLSDKELATLKSAIWGQLQNINRDIRIASEAGKDTSILLEIKRDLEQAFEALSFAN</sequence>
<dbReference type="AlphaFoldDB" id="A0A846MGV4"/>
<accession>A0A846MGV4</accession>
<proteinExistence type="predicted"/>
<protein>
    <submittedName>
        <fullName evidence="1">Uncharacterized protein</fullName>
    </submittedName>
</protein>
<dbReference type="EMBL" id="JAASRS010000001">
    <property type="protein sequence ID" value="NIK15333.1"/>
    <property type="molecule type" value="Genomic_DNA"/>
</dbReference>
<dbReference type="Proteomes" id="UP000532769">
    <property type="component" value="Unassembled WGS sequence"/>
</dbReference>
<evidence type="ECO:0000313" key="2">
    <source>
        <dbReference type="Proteomes" id="UP000532769"/>
    </source>
</evidence>
<gene>
    <name evidence="1" type="ORF">BDD39_001843</name>
</gene>
<evidence type="ECO:0000313" key="1">
    <source>
        <dbReference type="EMBL" id="NIK15333.1"/>
    </source>
</evidence>
<organism evidence="1 2">
    <name type="scientific">Saccharococcus thermophilus</name>
    <dbReference type="NCBI Taxonomy" id="29396"/>
    <lineage>
        <taxon>Bacteria</taxon>
        <taxon>Bacillati</taxon>
        <taxon>Bacillota</taxon>
        <taxon>Bacilli</taxon>
        <taxon>Bacillales</taxon>
        <taxon>Anoxybacillaceae</taxon>
        <taxon>Saccharococcus</taxon>
    </lineage>
</organism>
<comment type="caution">
    <text evidence="1">The sequence shown here is derived from an EMBL/GenBank/DDBJ whole genome shotgun (WGS) entry which is preliminary data.</text>
</comment>
<name>A0A846MGV4_9BACL</name>
<keyword evidence="2" id="KW-1185">Reference proteome</keyword>
<dbReference type="RefSeq" id="WP_166910152.1">
    <property type="nucleotide sequence ID" value="NZ_JAASRS010000001.1"/>
</dbReference>
<reference evidence="1 2" key="1">
    <citation type="submission" date="2020-03" db="EMBL/GenBank/DDBJ databases">
        <title>Genomic Encyclopedia of Archaeal and Bacterial Type Strains, Phase II (KMG-II): from individual species to whole genera.</title>
        <authorList>
            <person name="Goeker M."/>
        </authorList>
    </citation>
    <scope>NUCLEOTIDE SEQUENCE [LARGE SCALE GENOMIC DNA]</scope>
    <source>
        <strain evidence="1 2">DSM 4749</strain>
    </source>
</reference>